<dbReference type="RefSeq" id="WP_275815391.1">
    <property type="nucleotide sequence ID" value="NZ_BAAANM010000001.1"/>
</dbReference>
<dbReference type="Proteomes" id="UP001220022">
    <property type="component" value="Unassembled WGS sequence"/>
</dbReference>
<protein>
    <submittedName>
        <fullName evidence="2">Uncharacterized protein</fullName>
    </submittedName>
</protein>
<gene>
    <name evidence="2" type="ORF">P2L57_17325</name>
</gene>
<keyword evidence="3" id="KW-1185">Reference proteome</keyword>
<comment type="caution">
    <text evidence="2">The sequence shown here is derived from an EMBL/GenBank/DDBJ whole genome shotgun (WGS) entry which is preliminary data.</text>
</comment>
<evidence type="ECO:0000256" key="1">
    <source>
        <dbReference type="SAM" id="MobiDB-lite"/>
    </source>
</evidence>
<accession>A0ABT5Z0R3</accession>
<dbReference type="EMBL" id="JARHTQ010000010">
    <property type="protein sequence ID" value="MDF2257422.1"/>
    <property type="molecule type" value="Genomic_DNA"/>
</dbReference>
<evidence type="ECO:0000313" key="3">
    <source>
        <dbReference type="Proteomes" id="UP001220022"/>
    </source>
</evidence>
<sequence>MIPNRTLSLHDYWNGVPAGEYTITVEQSVSGTVDAHSFGKSFSDTRTLQVRGPRFALTSELVYATYPVPGSTGQYGNDLPHLVLSRAVLPWERILDASEPTVPWLALLLLDENELPVDAASGRGDQTRPVSELLPGSSHVQPAKTLVPELAAEKDPAGPATCRTIDIPVGVFTDVMPRFTELRDLCHVRRVAGAGGGDYAVVLSNRLPRGDARYTAHLVSLEGFGKDQLSGRVPLSLPDQSQAEKVRMVSLWSWSFTSSARAKPSFLAVAKNLADRSKGKLPLRLPDTSTGDGSVAKRLWNGYVPVGHQLPTGERSFAWYRGPFTPVVPQALPAGEKALASEAAALIYSVGHGVFDVSYASAFALGKTIALANTDLAKSLGELRQQGMRAAQEFAKRLGQGLSMDTGVGERHRTKRQIDAVPADPLAGVGTITRSAFERLAGATNLLAEGPETPGEHPARSRPIGAVGAAPAEGTDPLAPLLSSSAGGADGSPALRAVRHTVARHAQRIAKAGLDPDKLLTAVPFDHLVPNADLLPPESVRFFHVDPEWVKALTAGASSLGLSTTLDIQLHTELNQRVLATTALPAAGMLLRSTLYRDWPDLLVLARRNTSGGSEDVLFGAPRPLAPDLALVFFSQPPDTVVIRQPPQVLHFGLDGADFIQLRHPRQPGGGEVGSSMDRRLTGIGGLLRARQGAGGREVLDVEALATALRDKLAESPPEWESSQPLPPAVLGLQLLNTPGQLVLGTALKDGAES</sequence>
<reference evidence="2 3" key="1">
    <citation type="submission" date="2023-03" db="EMBL/GenBank/DDBJ databases">
        <title>Draft genome sequence of type strain Streptomyces ferralitis JCM 14344.</title>
        <authorList>
            <person name="Klaysubun C."/>
            <person name="Duangmal K."/>
        </authorList>
    </citation>
    <scope>NUCLEOTIDE SEQUENCE [LARGE SCALE GENOMIC DNA]</scope>
    <source>
        <strain evidence="2 3">JCM 14344</strain>
    </source>
</reference>
<evidence type="ECO:0000313" key="2">
    <source>
        <dbReference type="EMBL" id="MDF2257422.1"/>
    </source>
</evidence>
<proteinExistence type="predicted"/>
<name>A0ABT5Z0R3_9ACTN</name>
<feature type="region of interest" description="Disordered" evidence="1">
    <location>
        <begin position="448"/>
        <end position="493"/>
    </location>
</feature>
<feature type="compositionally biased region" description="Low complexity" evidence="1">
    <location>
        <begin position="476"/>
        <end position="493"/>
    </location>
</feature>
<organism evidence="2 3">
    <name type="scientific">Streptantibioticus ferralitis</name>
    <dbReference type="NCBI Taxonomy" id="236510"/>
    <lineage>
        <taxon>Bacteria</taxon>
        <taxon>Bacillati</taxon>
        <taxon>Actinomycetota</taxon>
        <taxon>Actinomycetes</taxon>
        <taxon>Kitasatosporales</taxon>
        <taxon>Streptomycetaceae</taxon>
        <taxon>Streptantibioticus</taxon>
    </lineage>
</organism>